<sequence length="227" mass="25954">MYAFLSFPRGLLIGFSLLLLSGCAVEPWMRSAQSYWLKQWQSEQTSRKPQAFSVEYVKSLPYASMMVTTAGQAQSLLILQERAGDTLTWVGSDRSLLVTQGGRLTKTVGLADDLTATRIKDDSSLRATDERSHLQMETSRFVDYRQHGVFDLHIQCRLLARGQESVTILDQTHRLKRLDEQCRAVGKKWSFTNSFWMDPQGGFIWKSIQHYIPEHPPLVMQITRPAQ</sequence>
<proteinExistence type="predicted"/>
<dbReference type="EMBL" id="LO017727">
    <property type="protein sequence ID" value="CRH06920.1"/>
    <property type="molecule type" value="Genomic_DNA"/>
</dbReference>
<dbReference type="InterPro" id="IPR021308">
    <property type="entry name" value="GfcB"/>
</dbReference>
<reference evidence="1" key="1">
    <citation type="submission" date="2015-04" db="EMBL/GenBank/DDBJ databases">
        <authorList>
            <person name="Syromyatnikov M.Y."/>
            <person name="Popov V.N."/>
        </authorList>
    </citation>
    <scope>NUCLEOTIDE SEQUENCE</scope>
    <source>
        <strain evidence="1">MO-1</strain>
    </source>
</reference>
<evidence type="ECO:0008006" key="2">
    <source>
        <dbReference type="Google" id="ProtNLM"/>
    </source>
</evidence>
<dbReference type="AlphaFoldDB" id="A0A1S7LJ96"/>
<accession>A0A1S7LJ96</accession>
<gene>
    <name evidence="1" type="ORF">MAGMO_2770</name>
</gene>
<name>A0A1S7LJ96_MAGMO</name>
<dbReference type="Pfam" id="PF11102">
    <property type="entry name" value="YjbF"/>
    <property type="match status" value="1"/>
</dbReference>
<dbReference type="SUPFAM" id="SSF159270">
    <property type="entry name" value="YmcC-like"/>
    <property type="match status" value="1"/>
</dbReference>
<evidence type="ECO:0000313" key="1">
    <source>
        <dbReference type="EMBL" id="CRH06920.1"/>
    </source>
</evidence>
<protein>
    <recommendedName>
        <fullName evidence="2">Lipoprotein</fullName>
    </recommendedName>
</protein>
<dbReference type="Gene3D" id="2.40.360.10">
    <property type="entry name" value="YmcC-like"/>
    <property type="match status" value="1"/>
</dbReference>
<organism evidence="1">
    <name type="scientific">Magnetococcus massalia (strain MO-1)</name>
    <dbReference type="NCBI Taxonomy" id="451514"/>
    <lineage>
        <taxon>Bacteria</taxon>
        <taxon>Pseudomonadati</taxon>
        <taxon>Pseudomonadota</taxon>
        <taxon>Magnetococcia</taxon>
        <taxon>Magnetococcales</taxon>
        <taxon>Magnetococcaceae</taxon>
        <taxon>Magnetococcus</taxon>
    </lineage>
</organism>
<dbReference type="InterPro" id="IPR023373">
    <property type="entry name" value="YmcC_sf"/>
</dbReference>